<dbReference type="GO" id="GO:0046872">
    <property type="term" value="F:metal ion binding"/>
    <property type="evidence" value="ECO:0007669"/>
    <property type="project" value="UniProtKB-KW"/>
</dbReference>
<dbReference type="InterPro" id="IPR050748">
    <property type="entry name" value="Glycosyltrans_8_dom-fam"/>
</dbReference>
<evidence type="ECO:0000256" key="3">
    <source>
        <dbReference type="ARBA" id="ARBA00022723"/>
    </source>
</evidence>
<dbReference type="AlphaFoldDB" id="A0A8B2NKB4"/>
<dbReference type="GO" id="GO:0016757">
    <property type="term" value="F:glycosyltransferase activity"/>
    <property type="evidence" value="ECO:0007669"/>
    <property type="project" value="UniProtKB-KW"/>
</dbReference>
<reference evidence="4 5" key="1">
    <citation type="submission" date="2018-05" db="EMBL/GenBank/DDBJ databases">
        <title>Acuticoccus sediminis sp. nov., isolated from deep-sea sediment of Indian Ocean.</title>
        <authorList>
            <person name="Liu X."/>
            <person name="Lai Q."/>
            <person name="Du Y."/>
            <person name="Sun F."/>
            <person name="Zhang X."/>
            <person name="Wang S."/>
            <person name="Shao Z."/>
        </authorList>
    </citation>
    <scope>NUCLEOTIDE SEQUENCE [LARGE SCALE GENOMIC DNA]</scope>
    <source>
        <strain evidence="4 5">PTG4-2</strain>
    </source>
</reference>
<dbReference type="EMBL" id="QHHQ01000007">
    <property type="protein sequence ID" value="RAH98334.1"/>
    <property type="molecule type" value="Genomic_DNA"/>
</dbReference>
<dbReference type="RefSeq" id="WP_111351171.1">
    <property type="nucleotide sequence ID" value="NZ_JAIWKD010000006.1"/>
</dbReference>
<organism evidence="4 5">
    <name type="scientific">Acuticoccus sediminis</name>
    <dbReference type="NCBI Taxonomy" id="2184697"/>
    <lineage>
        <taxon>Bacteria</taxon>
        <taxon>Pseudomonadati</taxon>
        <taxon>Pseudomonadota</taxon>
        <taxon>Alphaproteobacteria</taxon>
        <taxon>Hyphomicrobiales</taxon>
        <taxon>Amorphaceae</taxon>
        <taxon>Acuticoccus</taxon>
    </lineage>
</organism>
<comment type="caution">
    <text evidence="4">The sequence shown here is derived from an EMBL/GenBank/DDBJ whole genome shotgun (WGS) entry which is preliminary data.</text>
</comment>
<evidence type="ECO:0000313" key="4">
    <source>
        <dbReference type="EMBL" id="RAH98334.1"/>
    </source>
</evidence>
<evidence type="ECO:0000313" key="5">
    <source>
        <dbReference type="Proteomes" id="UP000249590"/>
    </source>
</evidence>
<name>A0A8B2NKB4_9HYPH</name>
<sequence length="342" mass="38359">MADTEPIDVLFCANPGYYQHLAVAAVSLVEHNRGRPLRLHVITCDEDPVRRDMLERTLAAWPGIGLHVYLADGSVIGDFFVDGFISKECYLRLIASEILPQHVRRVVYLDCDLVVMDDISPLWTADLGANLLAAAPDYPRLPEFMSDEHRDGLGIPRDAVYVNSGVLVIDIDRWRAEGMAWTFIDFVRRMGSKLPFFDQDAINAVLAGRITLLDPRWNLQSRMYYTGRKALPDDYAATREARRDPGIIHFTGSEKPWLFRSRTAKKGVYFKHLEKTAWRGQGPACRTSVQALEHHAGAVLARHFDLDYLQLLFKARRILERSGAVVTGSPAGAGLRTGAKGN</sequence>
<evidence type="ECO:0000256" key="1">
    <source>
        <dbReference type="ARBA" id="ARBA00022676"/>
    </source>
</evidence>
<keyword evidence="5" id="KW-1185">Reference proteome</keyword>
<protein>
    <submittedName>
        <fullName evidence="4">Glycosyltransferase family 8 protein</fullName>
    </submittedName>
</protein>
<proteinExistence type="predicted"/>
<dbReference type="InterPro" id="IPR002495">
    <property type="entry name" value="Glyco_trans_8"/>
</dbReference>
<accession>A0A8B2NKB4</accession>
<dbReference type="PANTHER" id="PTHR13778:SF47">
    <property type="entry name" value="LIPOPOLYSACCHARIDE 1,3-GALACTOSYLTRANSFERASE"/>
    <property type="match status" value="1"/>
</dbReference>
<keyword evidence="1" id="KW-0328">Glycosyltransferase</keyword>
<gene>
    <name evidence="4" type="ORF">DLJ53_26885</name>
</gene>
<evidence type="ECO:0000256" key="2">
    <source>
        <dbReference type="ARBA" id="ARBA00022679"/>
    </source>
</evidence>
<dbReference type="OrthoDB" id="5672604at2"/>
<dbReference type="Gene3D" id="3.90.550.10">
    <property type="entry name" value="Spore Coat Polysaccharide Biosynthesis Protein SpsA, Chain A"/>
    <property type="match status" value="1"/>
</dbReference>
<keyword evidence="3" id="KW-0479">Metal-binding</keyword>
<dbReference type="Pfam" id="PF01501">
    <property type="entry name" value="Glyco_transf_8"/>
    <property type="match status" value="1"/>
</dbReference>
<dbReference type="SUPFAM" id="SSF53448">
    <property type="entry name" value="Nucleotide-diphospho-sugar transferases"/>
    <property type="match status" value="1"/>
</dbReference>
<dbReference type="Proteomes" id="UP000249590">
    <property type="component" value="Unassembled WGS sequence"/>
</dbReference>
<dbReference type="CDD" id="cd04194">
    <property type="entry name" value="GT8_A4GalT_like"/>
    <property type="match status" value="1"/>
</dbReference>
<dbReference type="InterPro" id="IPR029044">
    <property type="entry name" value="Nucleotide-diphossugar_trans"/>
</dbReference>
<dbReference type="PANTHER" id="PTHR13778">
    <property type="entry name" value="GLYCOSYLTRANSFERASE 8 DOMAIN-CONTAINING PROTEIN"/>
    <property type="match status" value="1"/>
</dbReference>
<keyword evidence="2 4" id="KW-0808">Transferase</keyword>